<dbReference type="AlphaFoldDB" id="A0A9P8CPY7"/>
<keyword evidence="8 14" id="KW-1133">Transmembrane helix</keyword>
<evidence type="ECO:0000256" key="3">
    <source>
        <dbReference type="ARBA" id="ARBA00007811"/>
    </source>
</evidence>
<dbReference type="OrthoDB" id="46988at2759"/>
<evidence type="ECO:0000256" key="13">
    <source>
        <dbReference type="ARBA" id="ARBA00036671"/>
    </source>
</evidence>
<evidence type="ECO:0000256" key="9">
    <source>
        <dbReference type="ARBA" id="ARBA00023098"/>
    </source>
</evidence>
<dbReference type="GeneID" id="70292049"/>
<comment type="function">
    <text evidence="14">Catalyzes the third of the four reactions of the long-chain fatty acids elongation cycle. This endoplasmic reticulum-bound enzymatic process, allows the addition of two carbons to the chain of long- and very long-chain fatty acids/VLCFAs per cycle. This enzyme catalyzes the dehydration of the 3-hydroxyacyl-CoA intermediate into trans-2,3-enoyl-CoA, within each cycle of fatty acid elongation. Thereby, it participates to the production of VLCFAs of different chain lengths that are involved in multiple biological processes as precursors of membrane lipids and lipid mediators.</text>
</comment>
<dbReference type="GO" id="GO:0030497">
    <property type="term" value="P:fatty acid elongation"/>
    <property type="evidence" value="ECO:0007669"/>
    <property type="project" value="TreeGrafter"/>
</dbReference>
<keyword evidence="6 14" id="KW-0812">Transmembrane</keyword>
<evidence type="ECO:0000256" key="11">
    <source>
        <dbReference type="ARBA" id="ARBA00023160"/>
    </source>
</evidence>
<comment type="pathway">
    <text evidence="2 14">Lipid metabolism; fatty acid biosynthesis.</text>
</comment>
<comment type="similarity">
    <text evidence="3 14">Belongs to the very long-chain fatty acids dehydratase HACD family.</text>
</comment>
<keyword evidence="12 14" id="KW-0456">Lyase</keyword>
<feature type="transmembrane region" description="Helical" evidence="14">
    <location>
        <begin position="148"/>
        <end position="171"/>
    </location>
</feature>
<evidence type="ECO:0000256" key="8">
    <source>
        <dbReference type="ARBA" id="ARBA00022989"/>
    </source>
</evidence>
<evidence type="ECO:0000256" key="10">
    <source>
        <dbReference type="ARBA" id="ARBA00023136"/>
    </source>
</evidence>
<dbReference type="EMBL" id="MU251251">
    <property type="protein sequence ID" value="KAG9255374.1"/>
    <property type="molecule type" value="Genomic_DNA"/>
</dbReference>
<keyword evidence="11 14" id="KW-0275">Fatty acid biosynthesis</keyword>
<name>A0A9P8CPY7_9HYPO</name>
<protein>
    <recommendedName>
        <fullName evidence="4 14">Very-long-chain (3R)-3-hydroxyacyl-CoA dehydratase</fullName>
        <ecNumber evidence="4 14">4.2.1.134</ecNumber>
    </recommendedName>
</protein>
<dbReference type="EC" id="4.2.1.134" evidence="4 14"/>
<organism evidence="15 16">
    <name type="scientific">Emericellopsis atlantica</name>
    <dbReference type="NCBI Taxonomy" id="2614577"/>
    <lineage>
        <taxon>Eukaryota</taxon>
        <taxon>Fungi</taxon>
        <taxon>Dikarya</taxon>
        <taxon>Ascomycota</taxon>
        <taxon>Pezizomycotina</taxon>
        <taxon>Sordariomycetes</taxon>
        <taxon>Hypocreomycetidae</taxon>
        <taxon>Hypocreales</taxon>
        <taxon>Bionectriaceae</taxon>
        <taxon>Emericellopsis</taxon>
    </lineage>
</organism>
<evidence type="ECO:0000256" key="2">
    <source>
        <dbReference type="ARBA" id="ARBA00005194"/>
    </source>
</evidence>
<comment type="subcellular location">
    <subcellularLocation>
        <location evidence="14">Endoplasmic reticulum membrane</location>
        <topology evidence="14">Multi-pass membrane protein</topology>
    </subcellularLocation>
    <subcellularLocation>
        <location evidence="1">Membrane</location>
        <topology evidence="1">Multi-pass membrane protein</topology>
    </subcellularLocation>
</comment>
<evidence type="ECO:0000256" key="14">
    <source>
        <dbReference type="RuleBase" id="RU363109"/>
    </source>
</evidence>
<evidence type="ECO:0000313" key="16">
    <source>
        <dbReference type="Proteomes" id="UP000887229"/>
    </source>
</evidence>
<comment type="caution">
    <text evidence="14">Lacks conserved residue(s) required for the propagation of feature annotation.</text>
</comment>
<accession>A0A9P8CPY7</accession>
<reference evidence="15" key="1">
    <citation type="journal article" date="2021" name="IMA Fungus">
        <title>Genomic characterization of three marine fungi, including Emericellopsis atlantica sp. nov. with signatures of a generalist lifestyle and marine biomass degradation.</title>
        <authorList>
            <person name="Hagestad O.C."/>
            <person name="Hou L."/>
            <person name="Andersen J.H."/>
            <person name="Hansen E.H."/>
            <person name="Altermark B."/>
            <person name="Li C."/>
            <person name="Kuhnert E."/>
            <person name="Cox R.J."/>
            <person name="Crous P.W."/>
            <person name="Spatafora J.W."/>
            <person name="Lail K."/>
            <person name="Amirebrahimi M."/>
            <person name="Lipzen A."/>
            <person name="Pangilinan J."/>
            <person name="Andreopoulos W."/>
            <person name="Hayes R.D."/>
            <person name="Ng V."/>
            <person name="Grigoriev I.V."/>
            <person name="Jackson S.A."/>
            <person name="Sutton T.D.S."/>
            <person name="Dobson A.D.W."/>
            <person name="Rama T."/>
        </authorList>
    </citation>
    <scope>NUCLEOTIDE SEQUENCE</scope>
    <source>
        <strain evidence="15">TS7</strain>
    </source>
</reference>
<feature type="transmembrane region" description="Helical" evidence="14">
    <location>
        <begin position="183"/>
        <end position="203"/>
    </location>
</feature>
<dbReference type="Pfam" id="PF04387">
    <property type="entry name" value="PTPLA"/>
    <property type="match status" value="1"/>
</dbReference>
<keyword evidence="5 14" id="KW-0444">Lipid biosynthesis</keyword>
<dbReference type="PANTHER" id="PTHR11035">
    <property type="entry name" value="VERY-LONG-CHAIN (3R)-3-HYDROXYACYL-COA DEHYDRATASE"/>
    <property type="match status" value="1"/>
</dbReference>
<proteinExistence type="inferred from homology"/>
<dbReference type="GO" id="GO:0042761">
    <property type="term" value="P:very long-chain fatty acid biosynthetic process"/>
    <property type="evidence" value="ECO:0007669"/>
    <property type="project" value="TreeGrafter"/>
</dbReference>
<dbReference type="InterPro" id="IPR007482">
    <property type="entry name" value="Tyr_Pase-like_PTPLA"/>
</dbReference>
<dbReference type="RefSeq" id="XP_046119298.1">
    <property type="nucleotide sequence ID" value="XM_046261146.1"/>
</dbReference>
<dbReference type="Proteomes" id="UP000887229">
    <property type="component" value="Unassembled WGS sequence"/>
</dbReference>
<comment type="caution">
    <text evidence="15">The sequence shown here is derived from an EMBL/GenBank/DDBJ whole genome shotgun (WGS) entry which is preliminary data.</text>
</comment>
<keyword evidence="14" id="KW-0256">Endoplasmic reticulum</keyword>
<evidence type="ECO:0000256" key="7">
    <source>
        <dbReference type="ARBA" id="ARBA00022832"/>
    </source>
</evidence>
<gene>
    <name evidence="15" type="ORF">F5Z01DRAFT_620584</name>
</gene>
<keyword evidence="7 14" id="KW-0276">Fatty acid metabolism</keyword>
<evidence type="ECO:0000256" key="4">
    <source>
        <dbReference type="ARBA" id="ARBA00013122"/>
    </source>
</evidence>
<evidence type="ECO:0000256" key="6">
    <source>
        <dbReference type="ARBA" id="ARBA00022692"/>
    </source>
</evidence>
<evidence type="ECO:0000256" key="1">
    <source>
        <dbReference type="ARBA" id="ARBA00004141"/>
    </source>
</evidence>
<dbReference type="GO" id="GO:0005789">
    <property type="term" value="C:endoplasmic reticulum membrane"/>
    <property type="evidence" value="ECO:0007669"/>
    <property type="project" value="UniProtKB-SubCell"/>
</dbReference>
<keyword evidence="10 14" id="KW-0472">Membrane</keyword>
<evidence type="ECO:0000313" key="15">
    <source>
        <dbReference type="EMBL" id="KAG9255374.1"/>
    </source>
</evidence>
<sequence>MARSRPSASSKPTSKSNGLTNAYLCFYNTASALLRLWILVRVSLLWRAQGNAAVWADLNLIARWTETLTAIEVVHAITGLVRAAPATTALQVAGRNTIIWAITRNYPDVAARETAYSLMLMAWNAADAVRYLYFALQTGTGRVPSSLLWLRYNLFIVLYPIGILAEARLVYEVISPSKARNELYQYLLWFGLAMYFPAFYVLYGHMLAQRAKLGKPNNKKAL</sequence>
<evidence type="ECO:0000256" key="12">
    <source>
        <dbReference type="ARBA" id="ARBA00023239"/>
    </source>
</evidence>
<evidence type="ECO:0000256" key="5">
    <source>
        <dbReference type="ARBA" id="ARBA00022516"/>
    </source>
</evidence>
<comment type="catalytic activity">
    <reaction evidence="13 14">
        <text>a very-long-chain (3R)-3-hydroxyacyl-CoA = a very-long-chain (2E)-enoyl-CoA + H2O</text>
        <dbReference type="Rhea" id="RHEA:45812"/>
        <dbReference type="ChEBI" id="CHEBI:15377"/>
        <dbReference type="ChEBI" id="CHEBI:83728"/>
        <dbReference type="ChEBI" id="CHEBI:85440"/>
        <dbReference type="EC" id="4.2.1.134"/>
    </reaction>
</comment>
<dbReference type="GO" id="GO:0102158">
    <property type="term" value="F:very-long-chain (3R)-3-hydroxyacyl-CoA dehydratase activity"/>
    <property type="evidence" value="ECO:0007669"/>
    <property type="project" value="UniProtKB-EC"/>
</dbReference>
<keyword evidence="16" id="KW-1185">Reference proteome</keyword>
<dbReference type="GO" id="GO:0030148">
    <property type="term" value="P:sphingolipid biosynthetic process"/>
    <property type="evidence" value="ECO:0007669"/>
    <property type="project" value="TreeGrafter"/>
</dbReference>
<keyword evidence="9 14" id="KW-0443">Lipid metabolism</keyword>
<dbReference type="PANTHER" id="PTHR11035:SF3">
    <property type="entry name" value="VERY-LONG-CHAIN (3R)-3-HYDROXYACYL-COA DEHYDRATASE"/>
    <property type="match status" value="1"/>
</dbReference>